<feature type="region of interest" description="Disordered" evidence="1">
    <location>
        <begin position="215"/>
        <end position="274"/>
    </location>
</feature>
<feature type="compositionally biased region" description="Polar residues" evidence="1">
    <location>
        <begin position="339"/>
        <end position="349"/>
    </location>
</feature>
<sequence>MLSPWPRRMHSVAHGESSATPHSHDHSSLTKRGCRVCLSPASHAGQEGSGRAGLRTNKRSKEDTAGEFCRPLVGPGHSPAAKMNNSKTQESPVGVERRSERARPRPQHGSHEHPRTHWVTATSHRLPASKDARGRMRCWDSSPPSRSLRHHAVAQKFNPPAHKYPLSHASQAQKNKYTHCPFFRSEERSGATTARCYHCCCAASRECGADGPCAHHSTVARRPPSQRRSPHHPRCPINLLAAEPRNQSRRGRFLGTSPSSPSAPSADVGSSARGGSTTGIGWLLMFGKAVHTSAYWGHTMLPRQGPDGGVTVSPSWHSCHASSRRNRTLTVPSPHRVSTHTSPMYLSSN</sequence>
<evidence type="ECO:0000256" key="1">
    <source>
        <dbReference type="SAM" id="MobiDB-lite"/>
    </source>
</evidence>
<dbReference type="AlphaFoldDB" id="A0A7J6XR15"/>
<organism evidence="2 3">
    <name type="scientific">Trypanosoma cruzi</name>
    <dbReference type="NCBI Taxonomy" id="5693"/>
    <lineage>
        <taxon>Eukaryota</taxon>
        <taxon>Discoba</taxon>
        <taxon>Euglenozoa</taxon>
        <taxon>Kinetoplastea</taxon>
        <taxon>Metakinetoplastina</taxon>
        <taxon>Trypanosomatida</taxon>
        <taxon>Trypanosomatidae</taxon>
        <taxon>Trypanosoma</taxon>
        <taxon>Schizotrypanum</taxon>
    </lineage>
</organism>
<feature type="compositionally biased region" description="Basic and acidic residues" evidence="1">
    <location>
        <begin position="95"/>
        <end position="115"/>
    </location>
</feature>
<proteinExistence type="predicted"/>
<dbReference type="Proteomes" id="UP000583944">
    <property type="component" value="Unassembled WGS sequence"/>
</dbReference>
<evidence type="ECO:0000313" key="2">
    <source>
        <dbReference type="EMBL" id="KAF5216974.1"/>
    </source>
</evidence>
<feature type="compositionally biased region" description="Basic residues" evidence="1">
    <location>
        <begin position="224"/>
        <end position="234"/>
    </location>
</feature>
<reference evidence="2 3" key="1">
    <citation type="journal article" date="2019" name="Genome Biol. Evol.">
        <title>Nanopore Sequencing Significantly Improves Genome Assembly of the Protozoan Parasite Trypanosoma cruzi.</title>
        <authorList>
            <person name="Diaz-Viraque F."/>
            <person name="Pita S."/>
            <person name="Greif G."/>
            <person name="de Souza R.C.M."/>
            <person name="Iraola G."/>
            <person name="Robello C."/>
        </authorList>
    </citation>
    <scope>NUCLEOTIDE SEQUENCE [LARGE SCALE GENOMIC DNA]</scope>
    <source>
        <strain evidence="2 3">Berenice</strain>
    </source>
</reference>
<protein>
    <submittedName>
        <fullName evidence="2">Uncharacterized protein</fullName>
    </submittedName>
</protein>
<dbReference type="VEuPathDB" id="TriTrypDB:ECC02_010222"/>
<feature type="region of interest" description="Disordered" evidence="1">
    <location>
        <begin position="1"/>
        <end position="118"/>
    </location>
</feature>
<dbReference type="EMBL" id="JABDHM010000163">
    <property type="protein sequence ID" value="KAF5216974.1"/>
    <property type="molecule type" value="Genomic_DNA"/>
</dbReference>
<comment type="caution">
    <text evidence="2">The sequence shown here is derived from an EMBL/GenBank/DDBJ whole genome shotgun (WGS) entry which is preliminary data.</text>
</comment>
<feature type="compositionally biased region" description="Low complexity" evidence="1">
    <location>
        <begin position="257"/>
        <end position="271"/>
    </location>
</feature>
<feature type="region of interest" description="Disordered" evidence="1">
    <location>
        <begin position="312"/>
        <end position="349"/>
    </location>
</feature>
<evidence type="ECO:0000313" key="3">
    <source>
        <dbReference type="Proteomes" id="UP000583944"/>
    </source>
</evidence>
<accession>A0A7J6XR15</accession>
<name>A0A7J6XR15_TRYCR</name>
<gene>
    <name evidence="2" type="ORF">ECC02_010222</name>
</gene>